<dbReference type="RefSeq" id="WP_381507441.1">
    <property type="nucleotide sequence ID" value="NZ_JBHUOM010000027.1"/>
</dbReference>
<evidence type="ECO:0000259" key="2">
    <source>
        <dbReference type="Pfam" id="PF14690"/>
    </source>
</evidence>
<keyword evidence="4" id="KW-1185">Reference proteome</keyword>
<evidence type="ECO:0000259" key="1">
    <source>
        <dbReference type="Pfam" id="PF01610"/>
    </source>
</evidence>
<dbReference type="PANTHER" id="PTHR33498">
    <property type="entry name" value="TRANSPOSASE FOR INSERTION SEQUENCE ELEMENT IS1557"/>
    <property type="match status" value="1"/>
</dbReference>
<protein>
    <submittedName>
        <fullName evidence="3">ISL3 family transposase</fullName>
    </submittedName>
</protein>
<gene>
    <name evidence="3" type="ORF">ACFS25_26840</name>
</gene>
<dbReference type="InterPro" id="IPR002560">
    <property type="entry name" value="Transposase_DDE"/>
</dbReference>
<evidence type="ECO:0000313" key="4">
    <source>
        <dbReference type="Proteomes" id="UP001597512"/>
    </source>
</evidence>
<reference evidence="4" key="1">
    <citation type="journal article" date="2019" name="Int. J. Syst. Evol. Microbiol.">
        <title>The Global Catalogue of Microorganisms (GCM) 10K type strain sequencing project: providing services to taxonomists for standard genome sequencing and annotation.</title>
        <authorList>
            <consortium name="The Broad Institute Genomics Platform"/>
            <consortium name="The Broad Institute Genome Sequencing Center for Infectious Disease"/>
            <person name="Wu L."/>
            <person name="Ma J."/>
        </authorList>
    </citation>
    <scope>NUCLEOTIDE SEQUENCE [LARGE SCALE GENOMIC DNA]</scope>
    <source>
        <strain evidence="4">KCTC 52490</strain>
    </source>
</reference>
<dbReference type="InterPro" id="IPR047951">
    <property type="entry name" value="Transpos_ISL3"/>
</dbReference>
<dbReference type="Proteomes" id="UP001597512">
    <property type="component" value="Unassembled WGS sequence"/>
</dbReference>
<feature type="domain" description="Transposase IS204/IS1001/IS1096/IS1165 DDE" evidence="1">
    <location>
        <begin position="153"/>
        <end position="249"/>
    </location>
</feature>
<dbReference type="NCBIfam" id="NF033550">
    <property type="entry name" value="transpos_ISL3"/>
    <property type="match status" value="1"/>
</dbReference>
<comment type="caution">
    <text evidence="3">The sequence shown here is derived from an EMBL/GenBank/DDBJ whole genome shotgun (WGS) entry which is preliminary data.</text>
</comment>
<organism evidence="3 4">
    <name type="scientific">Spirosoma flavum</name>
    <dbReference type="NCBI Taxonomy" id="2048557"/>
    <lineage>
        <taxon>Bacteria</taxon>
        <taxon>Pseudomonadati</taxon>
        <taxon>Bacteroidota</taxon>
        <taxon>Cytophagia</taxon>
        <taxon>Cytophagales</taxon>
        <taxon>Cytophagaceae</taxon>
        <taxon>Spirosoma</taxon>
    </lineage>
</organism>
<dbReference type="InterPro" id="IPR029261">
    <property type="entry name" value="Transposase_Znf"/>
</dbReference>
<dbReference type="EMBL" id="JBHUOM010000027">
    <property type="protein sequence ID" value="MFD2937418.1"/>
    <property type="molecule type" value="Genomic_DNA"/>
</dbReference>
<sequence>MDLSPLLPPGFLFCGQQFTYDSLIIGLIATNAVGTCPICHTPTSRVHSFYQRTLGDLPISGKRIKLLVRLRKFFCPLADCPRKVFAQSCSSVCKPYARRLLRADQQIQTIGLQTGAKPGARLCHTIGQTVSASTVLRVIRKTPTPVLETPKRLGIDDFAFKKGRNYGTILIDLDQHKPIDLLPDREGKTLEDWLRAHPGIELVTRDRSSVYANAVSAACPNAIQVADRWHLLKNLSETVERFLDTQRASINEVAQIMTQESVNQSIIAPIVLTEASLPLLIDQQKVSTSSASSPSVIPPDKRYAVYQKTKELQRQGHGIRAVTRHLGAARNTIKQYFAQDSFVPRPKPKRSNLYGYEGYLRKRWLEGETSVTVLFEEIKAQGYNGGYTILTTFLADYPRLIQESALPPAQKGFSYSSRRLSRLLGQDESDWPKTDRPFLDCLLNQNASISQVRQLILRFKAMMKAKLADGLAGWCVKAGALSALNGFVRGLRQDYAAVKQAFCSAWSNGQTEGQVNRLKTIKRAMYGKASFELLRLRVLARNWTAPPK</sequence>
<dbReference type="Pfam" id="PF14690">
    <property type="entry name" value="Zn_ribbon_ISL3"/>
    <property type="match status" value="1"/>
</dbReference>
<feature type="domain" description="Transposase IS204/IS1001/IS1096/IS1165 zinc-finger" evidence="2">
    <location>
        <begin position="33"/>
        <end position="76"/>
    </location>
</feature>
<dbReference type="Pfam" id="PF01610">
    <property type="entry name" value="DDE_Tnp_ISL3"/>
    <property type="match status" value="2"/>
</dbReference>
<evidence type="ECO:0000313" key="3">
    <source>
        <dbReference type="EMBL" id="MFD2937418.1"/>
    </source>
</evidence>
<proteinExistence type="predicted"/>
<name>A0ABW6AT72_9BACT</name>
<feature type="domain" description="Transposase IS204/IS1001/IS1096/IS1165 DDE" evidence="1">
    <location>
        <begin position="423"/>
        <end position="538"/>
    </location>
</feature>
<accession>A0ABW6AT72</accession>
<dbReference type="PANTHER" id="PTHR33498:SF1">
    <property type="entry name" value="TRANSPOSASE FOR INSERTION SEQUENCE ELEMENT IS1557"/>
    <property type="match status" value="1"/>
</dbReference>